<gene>
    <name evidence="3" type="primary">coaE</name>
    <name evidence="6" type="ORF">PA27867_1818</name>
</gene>
<dbReference type="CDD" id="cd02022">
    <property type="entry name" value="DPCK"/>
    <property type="match status" value="1"/>
</dbReference>
<dbReference type="InterPro" id="IPR001977">
    <property type="entry name" value="Depp_CoAkinase"/>
</dbReference>
<dbReference type="InterPro" id="IPR027417">
    <property type="entry name" value="P-loop_NTPase"/>
</dbReference>
<dbReference type="Pfam" id="PF01121">
    <property type="entry name" value="CoaE"/>
    <property type="match status" value="1"/>
</dbReference>
<evidence type="ECO:0000256" key="1">
    <source>
        <dbReference type="ARBA" id="ARBA00022741"/>
    </source>
</evidence>
<dbReference type="NCBIfam" id="TIGR00152">
    <property type="entry name" value="dephospho-CoA kinase"/>
    <property type="match status" value="1"/>
</dbReference>
<dbReference type="HAMAP" id="MF_00376">
    <property type="entry name" value="Dephospho_CoA_kinase"/>
    <property type="match status" value="1"/>
</dbReference>
<keyword evidence="3 6" id="KW-0418">Kinase</keyword>
<feature type="binding site" evidence="3">
    <location>
        <begin position="11"/>
        <end position="16"/>
    </location>
    <ligand>
        <name>ATP</name>
        <dbReference type="ChEBI" id="CHEBI:30616"/>
    </ligand>
</feature>
<comment type="pathway">
    <text evidence="3">Cofactor biosynthesis; coenzyme A biosynthesis; CoA from (R)-pantothenate: step 5/5.</text>
</comment>
<dbReference type="PANTHER" id="PTHR10695:SF46">
    <property type="entry name" value="BIFUNCTIONAL COENZYME A SYNTHASE-RELATED"/>
    <property type="match status" value="1"/>
</dbReference>
<dbReference type="Gene3D" id="3.40.50.300">
    <property type="entry name" value="P-loop containing nucleotide triphosphate hydrolases"/>
    <property type="match status" value="1"/>
</dbReference>
<dbReference type="GO" id="GO:0005737">
    <property type="term" value="C:cytoplasm"/>
    <property type="evidence" value="ECO:0007669"/>
    <property type="project" value="UniProtKB-SubCell"/>
</dbReference>
<evidence type="ECO:0000313" key="7">
    <source>
        <dbReference type="Proteomes" id="UP000092582"/>
    </source>
</evidence>
<comment type="subcellular location">
    <subcellularLocation>
        <location evidence="3">Cytoplasm</location>
    </subcellularLocation>
</comment>
<dbReference type="NCBIfam" id="NF002879">
    <property type="entry name" value="PRK03333.1"/>
    <property type="match status" value="1"/>
</dbReference>
<keyword evidence="2 3" id="KW-0067">ATP-binding</keyword>
<dbReference type="Proteomes" id="UP000092582">
    <property type="component" value="Chromosome 1"/>
</dbReference>
<keyword evidence="3" id="KW-0963">Cytoplasm</keyword>
<dbReference type="EMBL" id="CP016282">
    <property type="protein sequence ID" value="ANP72771.1"/>
    <property type="molecule type" value="Genomic_DNA"/>
</dbReference>
<comment type="similarity">
    <text evidence="3">Belongs to the CoaE family.</text>
</comment>
<protein>
    <recommendedName>
        <fullName evidence="3 4">Dephospho-CoA kinase</fullName>
        <ecNumber evidence="3 4">2.7.1.24</ecNumber>
    </recommendedName>
    <alternativeName>
        <fullName evidence="3">Dephosphocoenzyme A kinase</fullName>
    </alternativeName>
</protein>
<dbReference type="KEGG" id="cart:PA27867_1818"/>
<dbReference type="GO" id="GO:0005524">
    <property type="term" value="F:ATP binding"/>
    <property type="evidence" value="ECO:0007669"/>
    <property type="project" value="UniProtKB-UniRule"/>
</dbReference>
<dbReference type="PATRIC" id="fig|670052.7.peg.1875"/>
<dbReference type="AlphaFoldDB" id="A0A1B1BJS9"/>
<dbReference type="PROSITE" id="PS51219">
    <property type="entry name" value="DPCK"/>
    <property type="match status" value="1"/>
</dbReference>
<accession>A0A1B1BJS9</accession>
<dbReference type="RefSeq" id="WP_066595545.1">
    <property type="nucleotide sequence ID" value="NZ_CP016282.1"/>
</dbReference>
<evidence type="ECO:0000256" key="4">
    <source>
        <dbReference type="NCBIfam" id="TIGR00152"/>
    </source>
</evidence>
<sequence>MYLIGLTGGIASGKSTVAKRFGEHGAVVIDADQLARAAVAPGTDALAHVIEVFGDEVANADGSLNRAALGAIVFGNPAALNLLNQIVHPAVRALSAQAIDAAERANPHVVVVYDVPLLVEASVGHPFDLIVVVHADAETRVRRMVELRGMNEADARSRIAAQAGDDERLAVADAVIDSTGSLDATLSQVDRLWKRKLRSQHDAHPEATEAAADPSVGGAP</sequence>
<dbReference type="PANTHER" id="PTHR10695">
    <property type="entry name" value="DEPHOSPHO-COA KINASE-RELATED"/>
    <property type="match status" value="1"/>
</dbReference>
<dbReference type="OrthoDB" id="9812943at2"/>
<keyword evidence="7" id="KW-1185">Reference proteome</keyword>
<comment type="function">
    <text evidence="3">Catalyzes the phosphorylation of the 3'-hydroxyl group of dephosphocoenzyme A to form coenzyme A.</text>
</comment>
<evidence type="ECO:0000313" key="6">
    <source>
        <dbReference type="EMBL" id="ANP72771.1"/>
    </source>
</evidence>
<reference evidence="6 7" key="1">
    <citation type="submission" date="2016-06" db="EMBL/GenBank/DDBJ databases">
        <title>Genome sequencing of Cryobacterium arcticum PAMC 27867.</title>
        <authorList>
            <person name="Lee J."/>
            <person name="Kim O.-S."/>
        </authorList>
    </citation>
    <scope>NUCLEOTIDE SEQUENCE [LARGE SCALE GENOMIC DNA]</scope>
    <source>
        <strain evidence="6 7">PAMC 27867</strain>
    </source>
</reference>
<evidence type="ECO:0000256" key="5">
    <source>
        <dbReference type="SAM" id="MobiDB-lite"/>
    </source>
</evidence>
<organism evidence="6 7">
    <name type="scientific">Cryobacterium arcticum</name>
    <dbReference type="NCBI Taxonomy" id="670052"/>
    <lineage>
        <taxon>Bacteria</taxon>
        <taxon>Bacillati</taxon>
        <taxon>Actinomycetota</taxon>
        <taxon>Actinomycetes</taxon>
        <taxon>Micrococcales</taxon>
        <taxon>Microbacteriaceae</taxon>
        <taxon>Cryobacterium</taxon>
    </lineage>
</organism>
<keyword evidence="1 3" id="KW-0547">Nucleotide-binding</keyword>
<dbReference type="UniPathway" id="UPA00241">
    <property type="reaction ID" value="UER00356"/>
</dbReference>
<dbReference type="EC" id="2.7.1.24" evidence="3 4"/>
<dbReference type="SUPFAM" id="SSF52540">
    <property type="entry name" value="P-loop containing nucleoside triphosphate hydrolases"/>
    <property type="match status" value="1"/>
</dbReference>
<dbReference type="STRING" id="670052.PA27867_1818"/>
<keyword evidence="3" id="KW-0808">Transferase</keyword>
<proteinExistence type="inferred from homology"/>
<feature type="region of interest" description="Disordered" evidence="5">
    <location>
        <begin position="197"/>
        <end position="220"/>
    </location>
</feature>
<name>A0A1B1BJS9_9MICO</name>
<keyword evidence="3" id="KW-0173">Coenzyme A biosynthesis</keyword>
<dbReference type="GO" id="GO:0015937">
    <property type="term" value="P:coenzyme A biosynthetic process"/>
    <property type="evidence" value="ECO:0007669"/>
    <property type="project" value="UniProtKB-UniRule"/>
</dbReference>
<evidence type="ECO:0000256" key="3">
    <source>
        <dbReference type="HAMAP-Rule" id="MF_00376"/>
    </source>
</evidence>
<evidence type="ECO:0000256" key="2">
    <source>
        <dbReference type="ARBA" id="ARBA00022840"/>
    </source>
</evidence>
<dbReference type="GO" id="GO:0004140">
    <property type="term" value="F:dephospho-CoA kinase activity"/>
    <property type="evidence" value="ECO:0007669"/>
    <property type="project" value="UniProtKB-UniRule"/>
</dbReference>
<comment type="catalytic activity">
    <reaction evidence="3">
        <text>3'-dephospho-CoA + ATP = ADP + CoA + H(+)</text>
        <dbReference type="Rhea" id="RHEA:18245"/>
        <dbReference type="ChEBI" id="CHEBI:15378"/>
        <dbReference type="ChEBI" id="CHEBI:30616"/>
        <dbReference type="ChEBI" id="CHEBI:57287"/>
        <dbReference type="ChEBI" id="CHEBI:57328"/>
        <dbReference type="ChEBI" id="CHEBI:456216"/>
        <dbReference type="EC" id="2.7.1.24"/>
    </reaction>
</comment>